<dbReference type="AlphaFoldDB" id="A0A4S8J949"/>
<accession>A0A4S8J949</accession>
<keyword evidence="2" id="KW-1185">Reference proteome</keyword>
<gene>
    <name evidence="1" type="ORF">C4D60_Mb03t10930</name>
</gene>
<dbReference type="Proteomes" id="UP000317650">
    <property type="component" value="Chromosome 3"/>
</dbReference>
<sequence>MSRMLRPELITWTLGGVRKGIYDDHPNRDRNPDGMVPTIIHPSQASESEASLHLVKRREGHLKGKLLCRSLELQNRRLHNHVNTWWRTHYCLVLGFLVAHISNGPPDRHRCLLQVGNGDGGQVQAIQPTVHQATSERRTVSAVEELEVVFGIDIINKPGISGFVRIDVTAAKVERIGELSRNSLCFYGEAVCIGRMSLKQRL</sequence>
<protein>
    <submittedName>
        <fullName evidence="1">Uncharacterized protein</fullName>
    </submittedName>
</protein>
<evidence type="ECO:0000313" key="2">
    <source>
        <dbReference type="Proteomes" id="UP000317650"/>
    </source>
</evidence>
<organism evidence="1 2">
    <name type="scientific">Musa balbisiana</name>
    <name type="common">Banana</name>
    <dbReference type="NCBI Taxonomy" id="52838"/>
    <lineage>
        <taxon>Eukaryota</taxon>
        <taxon>Viridiplantae</taxon>
        <taxon>Streptophyta</taxon>
        <taxon>Embryophyta</taxon>
        <taxon>Tracheophyta</taxon>
        <taxon>Spermatophyta</taxon>
        <taxon>Magnoliopsida</taxon>
        <taxon>Liliopsida</taxon>
        <taxon>Zingiberales</taxon>
        <taxon>Musaceae</taxon>
        <taxon>Musa</taxon>
    </lineage>
</organism>
<comment type="caution">
    <text evidence="1">The sequence shown here is derived from an EMBL/GenBank/DDBJ whole genome shotgun (WGS) entry which is preliminary data.</text>
</comment>
<name>A0A4S8J949_MUSBA</name>
<reference evidence="1 2" key="1">
    <citation type="journal article" date="2019" name="Nat. Plants">
        <title>Genome sequencing of Musa balbisiana reveals subgenome evolution and function divergence in polyploid bananas.</title>
        <authorList>
            <person name="Yao X."/>
        </authorList>
    </citation>
    <scope>NUCLEOTIDE SEQUENCE [LARGE SCALE GENOMIC DNA]</scope>
    <source>
        <strain evidence="2">cv. DH-PKW</strain>
        <tissue evidence="1">Leaves</tissue>
    </source>
</reference>
<proteinExistence type="predicted"/>
<evidence type="ECO:0000313" key="1">
    <source>
        <dbReference type="EMBL" id="THU58130.1"/>
    </source>
</evidence>
<dbReference type="EMBL" id="PYDT01000006">
    <property type="protein sequence ID" value="THU58130.1"/>
    <property type="molecule type" value="Genomic_DNA"/>
</dbReference>